<protein>
    <recommendedName>
        <fullName evidence="8">Phytocyanin domain-containing protein</fullName>
    </recommendedName>
</protein>
<dbReference type="InterPro" id="IPR033138">
    <property type="entry name" value="Cu_oxidase_CS"/>
</dbReference>
<feature type="signal peptide" evidence="7">
    <location>
        <begin position="1"/>
        <end position="29"/>
    </location>
</feature>
<dbReference type="PROSITE" id="PS51485">
    <property type="entry name" value="PHYTOCYANIN"/>
    <property type="match status" value="1"/>
</dbReference>
<dbReference type="InParanoid" id="A0A7J7CEF2"/>
<feature type="compositionally biased region" description="Pro residues" evidence="6">
    <location>
        <begin position="139"/>
        <end position="173"/>
    </location>
</feature>
<keyword evidence="2" id="KW-0479">Metal-binding</keyword>
<name>A0A7J7CEF2_TRIWF</name>
<evidence type="ECO:0000256" key="4">
    <source>
        <dbReference type="ARBA" id="ARBA00023008"/>
    </source>
</evidence>
<keyword evidence="5" id="KW-0325">Glycoprotein</keyword>
<evidence type="ECO:0000259" key="8">
    <source>
        <dbReference type="PROSITE" id="PS51485"/>
    </source>
</evidence>
<proteinExistence type="predicted"/>
<dbReference type="InterPro" id="IPR003245">
    <property type="entry name" value="Phytocyanin_dom"/>
</dbReference>
<dbReference type="GO" id="GO:0009055">
    <property type="term" value="F:electron transfer activity"/>
    <property type="evidence" value="ECO:0007669"/>
    <property type="project" value="InterPro"/>
</dbReference>
<feature type="region of interest" description="Disordered" evidence="6">
    <location>
        <begin position="133"/>
        <end position="200"/>
    </location>
</feature>
<organism evidence="9 10">
    <name type="scientific">Tripterygium wilfordii</name>
    <name type="common">Thunder God vine</name>
    <dbReference type="NCBI Taxonomy" id="458696"/>
    <lineage>
        <taxon>Eukaryota</taxon>
        <taxon>Viridiplantae</taxon>
        <taxon>Streptophyta</taxon>
        <taxon>Embryophyta</taxon>
        <taxon>Tracheophyta</taxon>
        <taxon>Spermatophyta</taxon>
        <taxon>Magnoliopsida</taxon>
        <taxon>eudicotyledons</taxon>
        <taxon>Gunneridae</taxon>
        <taxon>Pentapetalae</taxon>
        <taxon>rosids</taxon>
        <taxon>fabids</taxon>
        <taxon>Celastrales</taxon>
        <taxon>Celastraceae</taxon>
        <taxon>Tripterygium</taxon>
    </lineage>
</organism>
<gene>
    <name evidence="9" type="ORF">HS088_TW17G00040</name>
</gene>
<dbReference type="Proteomes" id="UP000593562">
    <property type="component" value="Unassembled WGS sequence"/>
</dbReference>
<dbReference type="EMBL" id="JAAARO010000017">
    <property type="protein sequence ID" value="KAF5732513.1"/>
    <property type="molecule type" value="Genomic_DNA"/>
</dbReference>
<keyword evidence="7" id="KW-0732">Signal</keyword>
<evidence type="ECO:0000256" key="7">
    <source>
        <dbReference type="SAM" id="SignalP"/>
    </source>
</evidence>
<dbReference type="CDD" id="cd04216">
    <property type="entry name" value="Phytocyanin"/>
    <property type="match status" value="1"/>
</dbReference>
<dbReference type="InterPro" id="IPR008972">
    <property type="entry name" value="Cupredoxin"/>
</dbReference>
<evidence type="ECO:0000313" key="10">
    <source>
        <dbReference type="Proteomes" id="UP000593562"/>
    </source>
</evidence>
<dbReference type="FunFam" id="2.60.40.420:FF:000003">
    <property type="entry name" value="Blue copper"/>
    <property type="match status" value="1"/>
</dbReference>
<sequence>MHKLAMCSANNKAALSLGLVICLFGVCLGAVYNVGDTVGWTSVGGVDYNNWAASKNFQLGDSIVFNYNPKFHNVKQVDSNAYQACDASRPIASLASGNDKFMLTNPGTFFFICGVPGHCSNGLKMALNVIGSAPQTRPQTPPPPPSTYQTPPQTPPPPPSTYQTPPQTPPPPSTYQTPPDCPPGGSQSHPAGSGGSPLPPGFQYPPAAFNLYPFGNQMNAAAELHYSSYKLACLFLALIAL</sequence>
<reference evidence="9 10" key="1">
    <citation type="journal article" date="2020" name="Nat. Commun.">
        <title>Genome of Tripterygium wilfordii and identification of cytochrome P450 involved in triptolide biosynthesis.</title>
        <authorList>
            <person name="Tu L."/>
            <person name="Su P."/>
            <person name="Zhang Z."/>
            <person name="Gao L."/>
            <person name="Wang J."/>
            <person name="Hu T."/>
            <person name="Zhou J."/>
            <person name="Zhang Y."/>
            <person name="Zhao Y."/>
            <person name="Liu Y."/>
            <person name="Song Y."/>
            <person name="Tong Y."/>
            <person name="Lu Y."/>
            <person name="Yang J."/>
            <person name="Xu C."/>
            <person name="Jia M."/>
            <person name="Peters R.J."/>
            <person name="Huang L."/>
            <person name="Gao W."/>
        </authorList>
    </citation>
    <scope>NUCLEOTIDE SEQUENCE [LARGE SCALE GENOMIC DNA]</scope>
    <source>
        <strain evidence="10">cv. XIE 37</strain>
        <tissue evidence="9">Leaf</tissue>
    </source>
</reference>
<evidence type="ECO:0000256" key="5">
    <source>
        <dbReference type="ARBA" id="ARBA00023180"/>
    </source>
</evidence>
<dbReference type="GO" id="GO:0046872">
    <property type="term" value="F:metal ion binding"/>
    <property type="evidence" value="ECO:0007669"/>
    <property type="project" value="UniProtKB-KW"/>
</dbReference>
<keyword evidence="1" id="KW-0813">Transport</keyword>
<keyword evidence="3" id="KW-0249">Electron transport</keyword>
<evidence type="ECO:0000313" key="9">
    <source>
        <dbReference type="EMBL" id="KAF5732513.1"/>
    </source>
</evidence>
<evidence type="ECO:0000256" key="6">
    <source>
        <dbReference type="SAM" id="MobiDB-lite"/>
    </source>
</evidence>
<comment type="caution">
    <text evidence="9">The sequence shown here is derived from an EMBL/GenBank/DDBJ whole genome shotgun (WGS) entry which is preliminary data.</text>
</comment>
<dbReference type="Gene3D" id="2.60.40.420">
    <property type="entry name" value="Cupredoxins - blue copper proteins"/>
    <property type="match status" value="1"/>
</dbReference>
<dbReference type="PROSITE" id="PS00079">
    <property type="entry name" value="MULTICOPPER_OXIDASE1"/>
    <property type="match status" value="1"/>
</dbReference>
<dbReference type="AlphaFoldDB" id="A0A7J7CEF2"/>
<accession>A0A7J7CEF2</accession>
<dbReference type="InterPro" id="IPR039391">
    <property type="entry name" value="Phytocyanin-like"/>
</dbReference>
<dbReference type="Pfam" id="PF02298">
    <property type="entry name" value="Cu_bind_like"/>
    <property type="match status" value="1"/>
</dbReference>
<evidence type="ECO:0000256" key="3">
    <source>
        <dbReference type="ARBA" id="ARBA00022982"/>
    </source>
</evidence>
<dbReference type="PANTHER" id="PTHR33021:SF179">
    <property type="entry name" value="OS09G0541100 PROTEIN"/>
    <property type="match status" value="1"/>
</dbReference>
<dbReference type="SUPFAM" id="SSF49503">
    <property type="entry name" value="Cupredoxins"/>
    <property type="match status" value="1"/>
</dbReference>
<evidence type="ECO:0000256" key="2">
    <source>
        <dbReference type="ARBA" id="ARBA00022723"/>
    </source>
</evidence>
<dbReference type="PANTHER" id="PTHR33021">
    <property type="entry name" value="BLUE COPPER PROTEIN"/>
    <property type="match status" value="1"/>
</dbReference>
<feature type="domain" description="Phytocyanin" evidence="8">
    <location>
        <begin position="30"/>
        <end position="131"/>
    </location>
</feature>
<evidence type="ECO:0000256" key="1">
    <source>
        <dbReference type="ARBA" id="ARBA00022448"/>
    </source>
</evidence>
<feature type="chain" id="PRO_5029483262" description="Phytocyanin domain-containing protein" evidence="7">
    <location>
        <begin position="30"/>
        <end position="241"/>
    </location>
</feature>
<dbReference type="GO" id="GO:0005886">
    <property type="term" value="C:plasma membrane"/>
    <property type="evidence" value="ECO:0007669"/>
    <property type="project" value="TreeGrafter"/>
</dbReference>
<keyword evidence="4" id="KW-0186">Copper</keyword>
<keyword evidence="10" id="KW-1185">Reference proteome</keyword>